<dbReference type="Proteomes" id="UP000682204">
    <property type="component" value="Chromosome"/>
</dbReference>
<evidence type="ECO:0000313" key="2">
    <source>
        <dbReference type="Proteomes" id="UP000682204"/>
    </source>
</evidence>
<proteinExistence type="predicted"/>
<organism evidence="1 2">
    <name type="scientific">Aminirod propionatiphilus</name>
    <dbReference type="NCBI Taxonomy" id="3415223"/>
    <lineage>
        <taxon>Bacteria</taxon>
        <taxon>Thermotogati</taxon>
        <taxon>Synergistota</taxon>
        <taxon>Synergistia</taxon>
        <taxon>Synergistales</taxon>
        <taxon>Aminiphilaceae</taxon>
        <taxon>Aminirod</taxon>
    </lineage>
</organism>
<protein>
    <submittedName>
        <fullName evidence="1">Oligosaccharide flippase family protein</fullName>
    </submittedName>
</protein>
<accession>A0ACD1DU27</accession>
<evidence type="ECO:0000313" key="1">
    <source>
        <dbReference type="EMBL" id="QVL35730.1"/>
    </source>
</evidence>
<reference evidence="1" key="1">
    <citation type="submission" date="2021-05" db="EMBL/GenBank/DDBJ databases">
        <title>An isolated secondary fermenter in methanogenic hydrocarbon-degrading communities.</title>
        <authorList>
            <person name="Liu Y.-F."/>
            <person name="Liu Z.-l."/>
        </authorList>
    </citation>
    <scope>NUCLEOTIDE SEQUENCE</scope>
    <source>
        <strain evidence="1">L-13</strain>
    </source>
</reference>
<dbReference type="EMBL" id="CP074691">
    <property type="protein sequence ID" value="QVL35730.1"/>
    <property type="molecule type" value="Genomic_DNA"/>
</dbReference>
<gene>
    <name evidence="1" type="ORF">KIH16_11255</name>
</gene>
<sequence length="486" mass="53511">MTGLAARLKNTFTKSRFANPESAARHVSLIAGGTIIAQAIGILTIPIVSRIYSPDDFGIMAVYASVIAILGELSGFRYYLAIPLPKDERYAKALVVLSLGLQITFVTLLALLLFVAGKFLLTKLSMPNLIPYRALIPLGLLAMGTYIVLTQWAIREKLFSTIARTKITQSLSGAVAKITLGLLGIRPLGLLIGTIVAQAGGITTLLRSLLEKKGVPHLEREDLRRVALRYRKFPMYDTFSGVLITTGLRIASLVFVALYSTRIVGLFSMAQQLLGLPSMFVGQAIGQVFIQRGSVAKRNGTLPFIFTQTYRSLMRIGFFPIMMISLLAPSLFSLLLGEQWAQAGDFARIISPWVAISFVYSPISNLFSILERQNIGLLLETIHLPLRILALYLGSRFGTETESLLFLTLTNCAVYLLKMSYLNFILGNSSQFLLKNLLIESLWTAILLAPLLFSISLGLGLIFFIVSLCFSLAFYGVLVILFFNKN</sequence>
<name>A0ACD1DU27_9BACT</name>
<keyword evidence="2" id="KW-1185">Reference proteome</keyword>